<organism evidence="2 3">
    <name type="scientific">Chitinophaga costaii</name>
    <dbReference type="NCBI Taxonomy" id="1335309"/>
    <lineage>
        <taxon>Bacteria</taxon>
        <taxon>Pseudomonadati</taxon>
        <taxon>Bacteroidota</taxon>
        <taxon>Chitinophagia</taxon>
        <taxon>Chitinophagales</taxon>
        <taxon>Chitinophagaceae</taxon>
        <taxon>Chitinophaga</taxon>
    </lineage>
</organism>
<sequence length="169" mass="18611">MRIFVQMKWLLLFAVILTKTVAANAQSPYPLGMMNTYPYGFGRTSPVMDTNNLRSKWSLTRYASITTGFVAFRGGSGSFLSAPLGWQVNRQLTNNVSAFGGISLSPSYFYSNSAFYQQGIKNRSYMSTSNFGVYPAAQLGLMYMNDQRTFSISGSVSVSRGSLGGYPPF</sequence>
<feature type="chain" id="PRO_5008692150" description="Outer membrane protein beta-barrel domain-containing protein" evidence="1">
    <location>
        <begin position="26"/>
        <end position="169"/>
    </location>
</feature>
<dbReference type="EMBL" id="FMAR01000018">
    <property type="protein sequence ID" value="SCC60650.1"/>
    <property type="molecule type" value="Genomic_DNA"/>
</dbReference>
<keyword evidence="1" id="KW-0732">Signal</keyword>
<dbReference type="Proteomes" id="UP000242818">
    <property type="component" value="Unassembled WGS sequence"/>
</dbReference>
<evidence type="ECO:0000313" key="2">
    <source>
        <dbReference type="EMBL" id="SCC60650.1"/>
    </source>
</evidence>
<keyword evidence="3" id="KW-1185">Reference proteome</keyword>
<accession>A0A1C4FXJ0</accession>
<gene>
    <name evidence="2" type="ORF">GA0116948_11818</name>
</gene>
<feature type="signal peptide" evidence="1">
    <location>
        <begin position="1"/>
        <end position="25"/>
    </location>
</feature>
<protein>
    <recommendedName>
        <fullName evidence="4">Outer membrane protein beta-barrel domain-containing protein</fullName>
    </recommendedName>
</protein>
<dbReference type="AlphaFoldDB" id="A0A1C4FXJ0"/>
<dbReference type="STRING" id="1335309.GA0116948_11818"/>
<evidence type="ECO:0000313" key="3">
    <source>
        <dbReference type="Proteomes" id="UP000242818"/>
    </source>
</evidence>
<evidence type="ECO:0008006" key="4">
    <source>
        <dbReference type="Google" id="ProtNLM"/>
    </source>
</evidence>
<reference evidence="2 3" key="1">
    <citation type="submission" date="2016-08" db="EMBL/GenBank/DDBJ databases">
        <authorList>
            <person name="Seilhamer J.J."/>
        </authorList>
    </citation>
    <scope>NUCLEOTIDE SEQUENCE [LARGE SCALE GENOMIC DNA]</scope>
    <source>
        <strain evidence="2 3">A37T2</strain>
    </source>
</reference>
<proteinExistence type="predicted"/>
<evidence type="ECO:0000256" key="1">
    <source>
        <dbReference type="SAM" id="SignalP"/>
    </source>
</evidence>
<name>A0A1C4FXJ0_9BACT</name>